<dbReference type="InterPro" id="IPR051043">
    <property type="entry name" value="Sulfatase_Mod_Factor_Kinase"/>
</dbReference>
<dbReference type="AlphaFoldDB" id="A0A4E0R6X3"/>
<protein>
    <submittedName>
        <fullName evidence="2">Sulfatase-modifying factor protein</fullName>
    </submittedName>
</protein>
<proteinExistence type="predicted"/>
<dbReference type="Proteomes" id="UP000030428">
    <property type="component" value="Unassembled WGS sequence"/>
</dbReference>
<evidence type="ECO:0000259" key="1">
    <source>
        <dbReference type="Pfam" id="PF03781"/>
    </source>
</evidence>
<comment type="caution">
    <text evidence="2">The sequence shown here is derived from an EMBL/GenBank/DDBJ whole genome shotgun (WGS) entry which is preliminary data.</text>
</comment>
<dbReference type="PANTHER" id="PTHR23150">
    <property type="entry name" value="SULFATASE MODIFYING FACTOR 1, 2"/>
    <property type="match status" value="1"/>
</dbReference>
<keyword evidence="3" id="KW-1185">Reference proteome</keyword>
<organism evidence="2 3">
    <name type="scientific">Candidatus Thiomargarita nelsonii</name>
    <dbReference type="NCBI Taxonomy" id="1003181"/>
    <lineage>
        <taxon>Bacteria</taxon>
        <taxon>Pseudomonadati</taxon>
        <taxon>Pseudomonadota</taxon>
        <taxon>Gammaproteobacteria</taxon>
        <taxon>Thiotrichales</taxon>
        <taxon>Thiotrichaceae</taxon>
        <taxon>Thiomargarita</taxon>
    </lineage>
</organism>
<reference evidence="2 3" key="1">
    <citation type="journal article" date="2016" name="Front. Microbiol.">
        <title>Single-Cell (Meta-)Genomics of a Dimorphic Candidatus Thiomargarita nelsonii Reveals Genomic Plasticity.</title>
        <authorList>
            <person name="Flood B.E."/>
            <person name="Fliss P."/>
            <person name="Jones D.S."/>
            <person name="Dick G.J."/>
            <person name="Jain S."/>
            <person name="Kaster A.K."/>
            <person name="Winkel M."/>
            <person name="Mussmann M."/>
            <person name="Bailey J."/>
        </authorList>
    </citation>
    <scope>NUCLEOTIDE SEQUENCE [LARGE SCALE GENOMIC DNA]</scope>
    <source>
        <strain evidence="2">Hydrate Ridge</strain>
    </source>
</reference>
<feature type="domain" description="Sulfatase-modifying factor enzyme-like" evidence="1">
    <location>
        <begin position="48"/>
        <end position="256"/>
    </location>
</feature>
<gene>
    <name evidence="2" type="ORF">PN36_03700</name>
</gene>
<dbReference type="InterPro" id="IPR016187">
    <property type="entry name" value="CTDL_fold"/>
</dbReference>
<dbReference type="SUPFAM" id="SSF56436">
    <property type="entry name" value="C-type lectin-like"/>
    <property type="match status" value="1"/>
</dbReference>
<dbReference type="Gene3D" id="3.90.1580.10">
    <property type="entry name" value="paralog of FGE (formylglycine-generating enzyme)"/>
    <property type="match status" value="1"/>
</dbReference>
<dbReference type="GO" id="GO:0120147">
    <property type="term" value="F:formylglycine-generating oxidase activity"/>
    <property type="evidence" value="ECO:0007669"/>
    <property type="project" value="TreeGrafter"/>
</dbReference>
<dbReference type="Pfam" id="PF03781">
    <property type="entry name" value="FGE-sulfatase"/>
    <property type="match status" value="1"/>
</dbReference>
<evidence type="ECO:0000313" key="3">
    <source>
        <dbReference type="Proteomes" id="UP000030428"/>
    </source>
</evidence>
<dbReference type="PANTHER" id="PTHR23150:SF19">
    <property type="entry name" value="FORMYLGLYCINE-GENERATING ENZYME"/>
    <property type="match status" value="1"/>
</dbReference>
<dbReference type="EMBL" id="JSZA02000010">
    <property type="protein sequence ID" value="TGO03601.1"/>
    <property type="molecule type" value="Genomic_DNA"/>
</dbReference>
<sequence>MWTPSSSSTGEEFEFEVVTVNAKGKITQRRQHKATQQTEWINGVSLERVYIPGGSFQMGSTIRDWEKPPHQVTIKPFYLGKYPVTQAQWQAVMGNNPSRFKGEKRPVEKVYWKDAVEFCQKLSALTGETYRLPSEAEWEYACRAGTTTPFYFGETITSDLVNYDRNRQKTTEVGQFPPNAFGLYDMHGNVREWCADTFHDSYQGAPTDGSVWEKGGEGRVLRGGSWGLSADYCRSAYRYWLVPVVRFGGVGFRVVWVARL</sequence>
<evidence type="ECO:0000313" key="2">
    <source>
        <dbReference type="EMBL" id="TGO03601.1"/>
    </source>
</evidence>
<dbReference type="InterPro" id="IPR005532">
    <property type="entry name" value="SUMF_dom"/>
</dbReference>
<name>A0A4E0R6X3_9GAMM</name>
<accession>A0A4E0R6X3</accession>
<dbReference type="InterPro" id="IPR042095">
    <property type="entry name" value="SUMF_sf"/>
</dbReference>